<feature type="region of interest" description="Disordered" evidence="1">
    <location>
        <begin position="882"/>
        <end position="902"/>
    </location>
</feature>
<evidence type="ECO:0008006" key="5">
    <source>
        <dbReference type="Google" id="ProtNLM"/>
    </source>
</evidence>
<reference evidence="3 4" key="1">
    <citation type="journal article" date="2013" name="Chin. Sci. Bull.">
        <title>Genome survey uncovers the secrets of sex and lifestyle in caterpillar fungus.</title>
        <authorList>
            <person name="Hu X."/>
            <person name="Zhang Y."/>
            <person name="Xiao G."/>
            <person name="Zheng P."/>
            <person name="Xia Y."/>
            <person name="Zhang X."/>
            <person name="St Leger R.J."/>
            <person name="Liu X."/>
            <person name="Wang C."/>
        </authorList>
    </citation>
    <scope>NUCLEOTIDE SEQUENCE [LARGE SCALE GENOMIC DNA]</scope>
    <source>
        <strain evidence="4">Co18 / CGMCC 3.14243</strain>
        <tissue evidence="3">Fruit-body</tissue>
    </source>
</reference>
<dbReference type="eggNOG" id="ENOG502RAQ8">
    <property type="taxonomic scope" value="Eukaryota"/>
</dbReference>
<evidence type="ECO:0000256" key="2">
    <source>
        <dbReference type="SAM" id="SignalP"/>
    </source>
</evidence>
<proteinExistence type="predicted"/>
<dbReference type="HOGENOM" id="CLU_320060_0_0_1"/>
<dbReference type="OrthoDB" id="4936804at2759"/>
<dbReference type="Proteomes" id="UP000019374">
    <property type="component" value="Unassembled WGS sequence"/>
</dbReference>
<dbReference type="AlphaFoldDB" id="T5AFR7"/>
<feature type="chain" id="PRO_5004605888" description="Heat Labile Enterotoxin Type Iib" evidence="2">
    <location>
        <begin position="22"/>
        <end position="940"/>
    </location>
</feature>
<keyword evidence="2" id="KW-0732">Signal</keyword>
<gene>
    <name evidence="3" type="ORF">OCS_03697</name>
</gene>
<evidence type="ECO:0000313" key="3">
    <source>
        <dbReference type="EMBL" id="EQL00592.1"/>
    </source>
</evidence>
<feature type="signal peptide" evidence="2">
    <location>
        <begin position="1"/>
        <end position="21"/>
    </location>
</feature>
<sequence>MIFRTALLIALIGHEVGLSVAGKVGLSVAGKVGLPVAAEAGLGDTPEEDTGRMTIGYRSEEKDIIVETGTLIQSRNSDAMQLGRGVYTSNSPYVFRDDVTDTTFIISVEEQVFKRTPKVWIPREYWIGEAEKGDILAEREVQIAEEQLEAYIQDQGLDPAGTMRLGIIRASKSQSEQMLIPNEMIGYDENGNLVETESELGISAKIPETLEPSGIEYDKWEIKGSKTFTERELQARTKFLMDKVAEAATEAGQHLVSDSLEAEAAIADAVATAKKCTEGIGHLHRQNFYTVRLDVFNSAYKQYAETRKTEVEFRKHRLRRDLEAKKRMVAVAAEKAKDPANRASGIAEAKAAREECKTLLQTAEAEATSLKTAHEKVDAILQVLNGGEDAAHILALLENSRAVWAKLQENFFSMTGEKEGSLDAAIKDEAAIAKEEYTICQAAVDAAKAIVGEIEQVIDALPLPETGQEPIEGTKEKAKTVEGTGEKANALCKRGDVDCIQELSKDAAITDEKICEKFAEQTLDAMLVKYGAGKLTTTSGVYRGIKAKFKGYTTLTPGRIPTKLGSATAKAGGGALLAMSVGFWVKNVVEVFKQNTTEMQRAAVVTSIFPFVGCAVQAGARVDSGKSTGLVAGDSVCLVADGLLLTPAWPVGLVLHGARPLFDPEWWASGKRFRRLRRPDQLYRHYLEEWAKHRAKAKAMLESQNLTDNVQSEFAARKLGVLFQGARAAGALRLGAARAAIANATSGEERKQIQNQNSTHFVGSEELYSEICVQLLERRRILQLQVEQQINEILEKQYAQFDCEFWTSYRSFWTEANGWAYIPSKIDGYLQHIKDRYGREDIGLKPGPEIAPLIGPLAQKIMDKVEMPAACRQRDQQLVERHWNEDELSAQETPPRYRYDRPSQDLVHRNLEEDALSAEEKPPKYKYDRLTCESGLVRGL</sequence>
<protein>
    <recommendedName>
        <fullName evidence="5">Heat Labile Enterotoxin Type Iib</fullName>
    </recommendedName>
</protein>
<evidence type="ECO:0000256" key="1">
    <source>
        <dbReference type="SAM" id="MobiDB-lite"/>
    </source>
</evidence>
<dbReference type="InterPro" id="IPR045564">
    <property type="entry name" value="DUF5910"/>
</dbReference>
<dbReference type="Pfam" id="PF19287">
    <property type="entry name" value="DUF5910"/>
    <property type="match status" value="1"/>
</dbReference>
<organism evidence="3 4">
    <name type="scientific">Ophiocordyceps sinensis (strain Co18 / CGMCC 3.14243)</name>
    <name type="common">Yarsagumba caterpillar fungus</name>
    <name type="synonym">Hirsutella sinensis</name>
    <dbReference type="NCBI Taxonomy" id="911162"/>
    <lineage>
        <taxon>Eukaryota</taxon>
        <taxon>Fungi</taxon>
        <taxon>Dikarya</taxon>
        <taxon>Ascomycota</taxon>
        <taxon>Pezizomycotina</taxon>
        <taxon>Sordariomycetes</taxon>
        <taxon>Hypocreomycetidae</taxon>
        <taxon>Hypocreales</taxon>
        <taxon>Ophiocordycipitaceae</taxon>
        <taxon>Ophiocordyceps</taxon>
    </lineage>
</organism>
<accession>T5AFR7</accession>
<dbReference type="EMBL" id="KE652755">
    <property type="protein sequence ID" value="EQL00592.1"/>
    <property type="molecule type" value="Genomic_DNA"/>
</dbReference>
<evidence type="ECO:0000313" key="4">
    <source>
        <dbReference type="Proteomes" id="UP000019374"/>
    </source>
</evidence>
<name>T5AFR7_OPHSC</name>